<comment type="caution">
    <text evidence="3">The sequence shown here is derived from an EMBL/GenBank/DDBJ whole genome shotgun (WGS) entry which is preliminary data.</text>
</comment>
<organism evidence="3 4">
    <name type="scientific">Fictibacillus phosphorivorans</name>
    <dbReference type="NCBI Taxonomy" id="1221500"/>
    <lineage>
        <taxon>Bacteria</taxon>
        <taxon>Bacillati</taxon>
        <taxon>Bacillota</taxon>
        <taxon>Bacilli</taxon>
        <taxon>Bacillales</taxon>
        <taxon>Fictibacillaceae</taxon>
        <taxon>Fictibacillus</taxon>
    </lineage>
</organism>
<evidence type="ECO:0000259" key="2">
    <source>
        <dbReference type="Pfam" id="PF07670"/>
    </source>
</evidence>
<dbReference type="Proteomes" id="UP000076567">
    <property type="component" value="Unassembled WGS sequence"/>
</dbReference>
<dbReference type="EMBL" id="LRFC01000038">
    <property type="protein sequence ID" value="KZE63764.1"/>
    <property type="molecule type" value="Genomic_DNA"/>
</dbReference>
<feature type="transmembrane region" description="Helical" evidence="1">
    <location>
        <begin position="376"/>
        <end position="397"/>
    </location>
</feature>
<protein>
    <recommendedName>
        <fullName evidence="2">Nucleoside transporter/FeoB GTPase Gate domain-containing protein</fullName>
    </recommendedName>
</protein>
<feature type="transmembrane region" description="Helical" evidence="1">
    <location>
        <begin position="330"/>
        <end position="356"/>
    </location>
</feature>
<evidence type="ECO:0000256" key="1">
    <source>
        <dbReference type="SAM" id="Phobius"/>
    </source>
</evidence>
<feature type="transmembrane region" description="Helical" evidence="1">
    <location>
        <begin position="219"/>
        <end position="241"/>
    </location>
</feature>
<feature type="transmembrane region" description="Helical" evidence="1">
    <location>
        <begin position="20"/>
        <end position="42"/>
    </location>
</feature>
<dbReference type="Pfam" id="PF07670">
    <property type="entry name" value="Gate"/>
    <property type="match status" value="1"/>
</dbReference>
<dbReference type="AlphaFoldDB" id="A0A165MX26"/>
<evidence type="ECO:0000313" key="4">
    <source>
        <dbReference type="Proteomes" id="UP000076567"/>
    </source>
</evidence>
<evidence type="ECO:0000313" key="3">
    <source>
        <dbReference type="EMBL" id="KZE63764.1"/>
    </source>
</evidence>
<dbReference type="InterPro" id="IPR011642">
    <property type="entry name" value="Gate_dom"/>
</dbReference>
<dbReference type="RefSeq" id="WP_066244380.1">
    <property type="nucleotide sequence ID" value="NZ_LRFC01000038.1"/>
</dbReference>
<keyword evidence="1" id="KW-1133">Transmembrane helix</keyword>
<keyword evidence="4" id="KW-1185">Reference proteome</keyword>
<proteinExistence type="predicted"/>
<feature type="transmembrane region" description="Helical" evidence="1">
    <location>
        <begin position="62"/>
        <end position="84"/>
    </location>
</feature>
<accession>A0A165MX26</accession>
<feature type="domain" description="Nucleoside transporter/FeoB GTPase Gate" evidence="2">
    <location>
        <begin position="144"/>
        <end position="239"/>
    </location>
</feature>
<feature type="transmembrane region" description="Helical" evidence="1">
    <location>
        <begin position="437"/>
        <end position="458"/>
    </location>
</feature>
<keyword evidence="1" id="KW-0812">Transmembrane</keyword>
<feature type="transmembrane region" description="Helical" evidence="1">
    <location>
        <begin position="96"/>
        <end position="121"/>
    </location>
</feature>
<reference evidence="4" key="1">
    <citation type="submission" date="2016-01" db="EMBL/GenBank/DDBJ databases">
        <title>Draft genome of Chromobacterium sp. F49.</title>
        <authorList>
            <person name="Hong K.W."/>
        </authorList>
    </citation>
    <scope>NUCLEOTIDE SEQUENCE [LARGE SCALE GENOMIC DNA]</scope>
    <source>
        <strain evidence="4">P7IIIA</strain>
    </source>
</reference>
<keyword evidence="1" id="KW-0472">Membrane</keyword>
<feature type="transmembrane region" description="Helical" evidence="1">
    <location>
        <begin position="141"/>
        <end position="173"/>
    </location>
</feature>
<feature type="transmembrane region" description="Helical" evidence="1">
    <location>
        <begin position="247"/>
        <end position="265"/>
    </location>
</feature>
<gene>
    <name evidence="3" type="ORF">AWM68_11660</name>
</gene>
<sequence>MGLPKQNIDNQMRQTSISSLIKFIVPSLIGIFLFMIPISFNGEITIPVAILAGILQDLIGNYIPQIMTAIIAITVIGSLGTYFFKPKAIVNQPFLNTLFNVNIAWQMIRLLGLIFAVMTLFKLGPEAVWSENTGQLLLYDLIPVLFSVFLFAGLFLPLLFNFGLLELCGALLVKVMRPVFKLPGRSSIDCLASWLGDGTIGVLLTNKQYEEGYYTKREAAVIGTTFSVVSITFAIVVLAQVDLAHMIVPYYLTVVLAGLVCAIIIPRIPPLSRKPDTYYEGAKENVADEVIPQGETPFSFGLKKAVNRADQNKSAATLVKEGIQNVLDMWMGVVPIVMAIGTSALMVAEFTPFFSYLGAPFVPILELLQVPFASDAAETIVIGFADMFLPSIIGAGIESELTRFVIAAMSVIQLIYMSEVGGLLLASKVPVNFKDLVIIFFLRTFISLPIVVGMAHLMF</sequence>
<name>A0A165MX26_9BACL</name>
<feature type="transmembrane region" description="Helical" evidence="1">
    <location>
        <begin position="404"/>
        <end position="425"/>
    </location>
</feature>